<evidence type="ECO:0000256" key="10">
    <source>
        <dbReference type="PROSITE-ProRule" id="PRU01385"/>
    </source>
</evidence>
<comment type="catalytic activity">
    <reaction evidence="1">
        <text>ATP-dependent breakage, passage and rejoining of double-stranded DNA.</text>
        <dbReference type="EC" id="5.6.2.2"/>
    </reaction>
</comment>
<feature type="compositionally biased region" description="Polar residues" evidence="11">
    <location>
        <begin position="8"/>
        <end position="21"/>
    </location>
</feature>
<dbReference type="InterPro" id="IPR013049">
    <property type="entry name" value="Spo11/TopoVI_A_N"/>
</dbReference>
<evidence type="ECO:0000256" key="11">
    <source>
        <dbReference type="SAM" id="MobiDB-lite"/>
    </source>
</evidence>
<evidence type="ECO:0000256" key="1">
    <source>
        <dbReference type="ARBA" id="ARBA00000185"/>
    </source>
</evidence>
<evidence type="ECO:0000313" key="14">
    <source>
        <dbReference type="EMBL" id="GFF81835.1"/>
    </source>
</evidence>
<dbReference type="Pfam" id="PF04406">
    <property type="entry name" value="TP6A_N"/>
    <property type="match status" value="1"/>
</dbReference>
<feature type="domain" description="Spo11/DNA topoisomerase VI subunit A N-terminal" evidence="12">
    <location>
        <begin position="93"/>
        <end position="156"/>
    </location>
</feature>
<dbReference type="InterPro" id="IPR034136">
    <property type="entry name" value="TOPRIM_Topo6A/Spo11"/>
</dbReference>
<dbReference type="PANTHER" id="PTHR10848">
    <property type="entry name" value="MEIOTIC RECOMBINATION PROTEIN SPO11"/>
    <property type="match status" value="1"/>
</dbReference>
<gene>
    <name evidence="14" type="ORF">IFM60648_06154</name>
</gene>
<dbReference type="InterPro" id="IPR002815">
    <property type="entry name" value="Spo11/TopoVI_A"/>
</dbReference>
<feature type="domain" description="Topoisomerase 6 subunit A/Spo11 TOPRIM" evidence="13">
    <location>
        <begin position="205"/>
        <end position="377"/>
    </location>
</feature>
<proteinExistence type="inferred from homology"/>
<sequence length="393" mass="43963">METAPDNAESSSARLFTSQEQPQKERVQTFINNALIEILDELRTPDGRPTLTLKRRFRGVSFSINPENLALETEEKEILSSYSWPGRNAYEAWKFTAIVRGIAVIAEAIQAGLVVSKRFQFSELSDPACFGSQQIVDAIIDDIAHTIGVDRAALNVDAVAKGLVAGYYRLMTKAGEVVDARLSTKDVLIPNTEDIEAIDTSEVKWVLILEKEAVYRRLSRSSYHTRAAAGKGVLVTGKGYPDLSTRAFVRRLLDETRHLAAEEAPRFYALVDSDPDGMAIMSTYKYGSMAHARDNEKLNVSKLRWLGLRTSDVIGGADSFGDEAFIRLSPRDRKKAITMLANNPVWAEDGPEQEWRAELQQMLMLNLKAEIEILYDRQEGLEGWIDKKMTTPS</sequence>
<comment type="similarity">
    <text evidence="3 10">Belongs to the TOP6A family.</text>
</comment>
<dbReference type="Pfam" id="PF21180">
    <property type="entry name" value="TOP6A-Spo11_Toprim"/>
    <property type="match status" value="1"/>
</dbReference>
<evidence type="ECO:0000256" key="4">
    <source>
        <dbReference type="ARBA" id="ARBA00012895"/>
    </source>
</evidence>
<evidence type="ECO:0000259" key="12">
    <source>
        <dbReference type="Pfam" id="PF04406"/>
    </source>
</evidence>
<reference evidence="14 15" key="1">
    <citation type="submission" date="2020-01" db="EMBL/GenBank/DDBJ databases">
        <title>Draft genome sequence of Aspergillus lentulus IFM 60648.</title>
        <authorList>
            <person name="Takahashi H."/>
            <person name="Yaguchi T."/>
        </authorList>
    </citation>
    <scope>NUCLEOTIDE SEQUENCE [LARGE SCALE GENOMIC DNA]</scope>
    <source>
        <strain evidence="14 15">IFM 60648</strain>
    </source>
</reference>
<dbReference type="Gene3D" id="3.40.1360.10">
    <property type="match status" value="1"/>
</dbReference>
<evidence type="ECO:0000256" key="8">
    <source>
        <dbReference type="ARBA" id="ARBA00023125"/>
    </source>
</evidence>
<name>A0ABQ1AKD1_ASPLE</name>
<dbReference type="EMBL" id="BLKI01000035">
    <property type="protein sequence ID" value="GFF81835.1"/>
    <property type="molecule type" value="Genomic_DNA"/>
</dbReference>
<evidence type="ECO:0000256" key="5">
    <source>
        <dbReference type="ARBA" id="ARBA00022723"/>
    </source>
</evidence>
<accession>A0ABQ1AKD1</accession>
<evidence type="ECO:0000256" key="9">
    <source>
        <dbReference type="ARBA" id="ARBA00023235"/>
    </source>
</evidence>
<keyword evidence="8 10" id="KW-0238">DNA-binding</keyword>
<evidence type="ECO:0000256" key="6">
    <source>
        <dbReference type="ARBA" id="ARBA00022842"/>
    </source>
</evidence>
<evidence type="ECO:0000256" key="3">
    <source>
        <dbReference type="ARBA" id="ARBA00006559"/>
    </source>
</evidence>
<evidence type="ECO:0000256" key="7">
    <source>
        <dbReference type="ARBA" id="ARBA00023029"/>
    </source>
</evidence>
<protein>
    <recommendedName>
        <fullName evidence="4">DNA topoisomerase (ATP-hydrolyzing)</fullName>
        <ecNumber evidence="4">5.6.2.2</ecNumber>
    </recommendedName>
</protein>
<evidence type="ECO:0000259" key="13">
    <source>
        <dbReference type="Pfam" id="PF21180"/>
    </source>
</evidence>
<dbReference type="SUPFAM" id="SSF56726">
    <property type="entry name" value="DNA topoisomerase IV, alpha subunit"/>
    <property type="match status" value="1"/>
</dbReference>
<keyword evidence="7" id="KW-0799">Topoisomerase</keyword>
<evidence type="ECO:0000313" key="15">
    <source>
        <dbReference type="Proteomes" id="UP000465220"/>
    </source>
</evidence>
<keyword evidence="6" id="KW-0460">Magnesium</keyword>
<dbReference type="InterPro" id="IPR036078">
    <property type="entry name" value="Spo11/TopoVI_A_sf"/>
</dbReference>
<dbReference type="Gene3D" id="1.10.10.10">
    <property type="entry name" value="Winged helix-like DNA-binding domain superfamily/Winged helix DNA-binding domain"/>
    <property type="match status" value="1"/>
</dbReference>
<comment type="caution">
    <text evidence="14">The sequence shown here is derived from an EMBL/GenBank/DDBJ whole genome shotgun (WGS) entry which is preliminary data.</text>
</comment>
<keyword evidence="5" id="KW-0479">Metal-binding</keyword>
<dbReference type="CDD" id="cd00223">
    <property type="entry name" value="TOPRIM_TopoIIB_SPO"/>
    <property type="match status" value="1"/>
</dbReference>
<keyword evidence="9" id="KW-0413">Isomerase</keyword>
<dbReference type="EC" id="5.6.2.2" evidence="4"/>
<comment type="caution">
    <text evidence="10">Lacks conserved residue(s) required for the propagation of feature annotation.</text>
</comment>
<dbReference type="PROSITE" id="PS52041">
    <property type="entry name" value="TOPO_IIB"/>
    <property type="match status" value="1"/>
</dbReference>
<evidence type="ECO:0000256" key="2">
    <source>
        <dbReference type="ARBA" id="ARBA00001946"/>
    </source>
</evidence>
<keyword evidence="15" id="KW-1185">Reference proteome</keyword>
<feature type="region of interest" description="Disordered" evidence="11">
    <location>
        <begin position="1"/>
        <end position="21"/>
    </location>
</feature>
<dbReference type="PRINTS" id="PR01550">
    <property type="entry name" value="TOP6AFAMILY"/>
</dbReference>
<organism evidence="14 15">
    <name type="scientific">Aspergillus lentulus</name>
    <dbReference type="NCBI Taxonomy" id="293939"/>
    <lineage>
        <taxon>Eukaryota</taxon>
        <taxon>Fungi</taxon>
        <taxon>Dikarya</taxon>
        <taxon>Ascomycota</taxon>
        <taxon>Pezizomycotina</taxon>
        <taxon>Eurotiomycetes</taxon>
        <taxon>Eurotiomycetidae</taxon>
        <taxon>Eurotiales</taxon>
        <taxon>Aspergillaceae</taxon>
        <taxon>Aspergillus</taxon>
        <taxon>Aspergillus subgen. Fumigati</taxon>
    </lineage>
</organism>
<comment type="cofactor">
    <cofactor evidence="2">
        <name>Mg(2+)</name>
        <dbReference type="ChEBI" id="CHEBI:18420"/>
    </cofactor>
</comment>
<dbReference type="Proteomes" id="UP000465220">
    <property type="component" value="Unassembled WGS sequence"/>
</dbReference>
<dbReference type="PANTHER" id="PTHR10848:SF0">
    <property type="entry name" value="MEIOTIC RECOMBINATION PROTEIN SPO11"/>
    <property type="match status" value="1"/>
</dbReference>
<dbReference type="InterPro" id="IPR036388">
    <property type="entry name" value="WH-like_DNA-bd_sf"/>
</dbReference>